<dbReference type="GO" id="GO:0005737">
    <property type="term" value="C:cytoplasm"/>
    <property type="evidence" value="ECO:0007669"/>
    <property type="project" value="UniProtKB-SubCell"/>
</dbReference>
<reference evidence="4 5" key="1">
    <citation type="journal article" date="2011" name="Proc. Natl. Acad. Sci. U.S.A.">
        <title>Evolutionary erosion of yeast sex chromosomes by mating-type switching accidents.</title>
        <authorList>
            <person name="Gordon J.L."/>
            <person name="Armisen D."/>
            <person name="Proux-Wera E."/>
            <person name="Oheigeartaigh S.S."/>
            <person name="Byrne K.P."/>
            <person name="Wolfe K.H."/>
        </authorList>
    </citation>
    <scope>NUCLEOTIDE SEQUENCE [LARGE SCALE GENOMIC DNA]</scope>
    <source>
        <strain evidence="5">ATCC 76901 / BCRC 22586 / CBS 4309 / NBRC 1992 / NRRL Y-12630</strain>
    </source>
</reference>
<proteinExistence type="predicted"/>
<dbReference type="OrthoDB" id="4050849at2759"/>
<dbReference type="InterPro" id="IPR001969">
    <property type="entry name" value="Aspartic_peptidase_AS"/>
</dbReference>
<dbReference type="GO" id="GO:0004190">
    <property type="term" value="F:aspartic-type endopeptidase activity"/>
    <property type="evidence" value="ECO:0007669"/>
    <property type="project" value="InterPro"/>
</dbReference>
<keyword evidence="5" id="KW-1185">Reference proteome</keyword>
<dbReference type="InParanoid" id="G0V7S4"/>
<dbReference type="OMA" id="MDELEYN"/>
<accession>G0V7S4</accession>
<feature type="compositionally biased region" description="Polar residues" evidence="3">
    <location>
        <begin position="189"/>
        <end position="201"/>
    </location>
</feature>
<dbReference type="GO" id="GO:0003723">
    <property type="term" value="F:RNA binding"/>
    <property type="evidence" value="ECO:0007669"/>
    <property type="project" value="InterPro"/>
</dbReference>
<feature type="region of interest" description="Disordered" evidence="3">
    <location>
        <begin position="164"/>
        <end position="281"/>
    </location>
</feature>
<feature type="compositionally biased region" description="Polar residues" evidence="3">
    <location>
        <begin position="209"/>
        <end position="222"/>
    </location>
</feature>
<evidence type="ECO:0000256" key="3">
    <source>
        <dbReference type="SAM" id="MobiDB-lite"/>
    </source>
</evidence>
<dbReference type="GO" id="GO:0006508">
    <property type="term" value="P:proteolysis"/>
    <property type="evidence" value="ECO:0007669"/>
    <property type="project" value="InterPro"/>
</dbReference>
<dbReference type="PROSITE" id="PS00141">
    <property type="entry name" value="ASP_PROTEASE"/>
    <property type="match status" value="1"/>
</dbReference>
<organism evidence="4 5">
    <name type="scientific">Naumovozyma castellii</name>
    <name type="common">Yeast</name>
    <name type="synonym">Saccharomyces castellii</name>
    <dbReference type="NCBI Taxonomy" id="27288"/>
    <lineage>
        <taxon>Eukaryota</taxon>
        <taxon>Fungi</taxon>
        <taxon>Dikarya</taxon>
        <taxon>Ascomycota</taxon>
        <taxon>Saccharomycotina</taxon>
        <taxon>Saccharomycetes</taxon>
        <taxon>Saccharomycetales</taxon>
        <taxon>Saccharomycetaceae</taxon>
        <taxon>Naumovozyma</taxon>
    </lineage>
</organism>
<dbReference type="EMBL" id="HE576752">
    <property type="protein sequence ID" value="CCC67522.1"/>
    <property type="molecule type" value="Genomic_DNA"/>
</dbReference>
<dbReference type="AlphaFoldDB" id="G0V7S4"/>
<keyword evidence="2" id="KW-0963">Cytoplasm</keyword>
<name>G0V7S4_NAUCA</name>
<gene>
    <name evidence="4" type="primary">NCAS0A09640</name>
    <name evidence="4" type="ordered locus">NCAS_0A09640</name>
</gene>
<dbReference type="RefSeq" id="XP_003673903.1">
    <property type="nucleotide sequence ID" value="XM_003673855.1"/>
</dbReference>
<dbReference type="HOGENOM" id="CLU_544102_0_0_1"/>
<evidence type="ECO:0000313" key="4">
    <source>
        <dbReference type="EMBL" id="CCC67522.1"/>
    </source>
</evidence>
<dbReference type="Pfam" id="PF01021">
    <property type="entry name" value="TYA"/>
    <property type="match status" value="1"/>
</dbReference>
<evidence type="ECO:0000256" key="2">
    <source>
        <dbReference type="ARBA" id="ARBA00022490"/>
    </source>
</evidence>
<sequence length="501" mass="56464">MKILYTLCYDTKVIKDGNSKIGELIEYDILGLEIEYTRGRKMLCGMEKSLTEKIPNLDTPLNTVGRKMNAPCQPGFTIENKDIEMDELEYNTRVKKMHSFSANYVRNLLRRAKQYEISIPDNAICDILLNGLKGPYKTLQSKYALDDSNKSMSAILQDIQRLYHLHGPTPNTPSNKSNSGQQSKRSSSTVKTDSKNSTNAFLNKDSKSKPGTSIRNTKQPNYNKKRIEKAQNISNDKQIHIPPPNDGYELRPPSTVTDTNLRHSKHLDANHTTDHQVTDTDTDMKDYPSLPGHLLLDSGASTSLIHYPDFLHDIQYDSDPKIHDAQNNPIASQASGSLMFNFKHQSPIPVQAVLTDAVAYDLLSLDELDKAGITANFTKMALEDKNGNNVASIIKYGPYYWLPYRYLVPASHAKMERVHNVLPKFTYPFIHRLLGHVNARHIRKSINKELSLQSQSLISTGLVVKLINVLTVLKDSSLPSSLVDILFQMCPRKDNLLLSLL</sequence>
<evidence type="ECO:0000313" key="5">
    <source>
        <dbReference type="Proteomes" id="UP000001640"/>
    </source>
</evidence>
<protein>
    <submittedName>
        <fullName evidence="4">Uncharacterized protein</fullName>
    </submittedName>
</protein>
<dbReference type="InterPro" id="IPR015820">
    <property type="entry name" value="TYA"/>
</dbReference>
<feature type="compositionally biased region" description="Low complexity" evidence="3">
    <location>
        <begin position="174"/>
        <end position="188"/>
    </location>
</feature>
<dbReference type="GeneID" id="96901001"/>
<dbReference type="eggNOG" id="KOG0017">
    <property type="taxonomic scope" value="Eukaryota"/>
</dbReference>
<dbReference type="STRING" id="1064592.G0V7S4"/>
<dbReference type="KEGG" id="ncs:NCAS_0A09640"/>
<dbReference type="Proteomes" id="UP000001640">
    <property type="component" value="Chromosome 1"/>
</dbReference>
<comment type="subcellular location">
    <subcellularLocation>
        <location evidence="1">Cytoplasm</location>
    </subcellularLocation>
</comment>
<evidence type="ECO:0000256" key="1">
    <source>
        <dbReference type="ARBA" id="ARBA00004496"/>
    </source>
</evidence>
<reference key="2">
    <citation type="submission" date="2011-08" db="EMBL/GenBank/DDBJ databases">
        <title>Genome sequence of Naumovozyma castellii.</title>
        <authorList>
            <person name="Gordon J.L."/>
            <person name="Armisen D."/>
            <person name="Proux-Wera E."/>
            <person name="OhEigeartaigh S.S."/>
            <person name="Byrne K.P."/>
            <person name="Wolfe K.H."/>
        </authorList>
    </citation>
    <scope>NUCLEOTIDE SEQUENCE</scope>
    <source>
        <strain>Type strain:CBS 4309</strain>
    </source>
</reference>
<feature type="compositionally biased region" description="Basic and acidic residues" evidence="3">
    <location>
        <begin position="266"/>
        <end position="281"/>
    </location>
</feature>